<protein>
    <submittedName>
        <fullName evidence="7">Exopolysaccharide production protein ExoF</fullName>
    </submittedName>
</protein>
<dbReference type="PANTHER" id="PTHR33619">
    <property type="entry name" value="POLYSACCHARIDE EXPORT PROTEIN GFCE-RELATED"/>
    <property type="match status" value="1"/>
</dbReference>
<dbReference type="InterPro" id="IPR049712">
    <property type="entry name" value="Poly_export"/>
</dbReference>
<dbReference type="InterPro" id="IPR019554">
    <property type="entry name" value="Soluble_ligand-bd"/>
</dbReference>
<dbReference type="Gene3D" id="3.30.1950.10">
    <property type="entry name" value="wza like domain"/>
    <property type="match status" value="1"/>
</dbReference>
<gene>
    <name evidence="7" type="ORF">SAMN05216360_1186</name>
</gene>
<dbReference type="STRING" id="582672.SAMN05216360_1186"/>
<evidence type="ECO:0000313" key="7">
    <source>
        <dbReference type="EMBL" id="SDO26380.1"/>
    </source>
</evidence>
<feature type="domain" description="Polysaccharide export protein N-terminal" evidence="4">
    <location>
        <begin position="27"/>
        <end position="114"/>
    </location>
</feature>
<dbReference type="PANTHER" id="PTHR33619:SF3">
    <property type="entry name" value="POLYSACCHARIDE EXPORT PROTEIN GFCE-RELATED"/>
    <property type="match status" value="1"/>
</dbReference>
<keyword evidence="8" id="KW-1185">Reference proteome</keyword>
<evidence type="ECO:0000256" key="1">
    <source>
        <dbReference type="ARBA" id="ARBA00022729"/>
    </source>
</evidence>
<feature type="signal peptide" evidence="3">
    <location>
        <begin position="1"/>
        <end position="26"/>
    </location>
</feature>
<feature type="domain" description="AprE-like long alpha-helical hairpin" evidence="6">
    <location>
        <begin position="169"/>
        <end position="354"/>
    </location>
</feature>
<dbReference type="InterPro" id="IPR058781">
    <property type="entry name" value="HH_AprE-like"/>
</dbReference>
<evidence type="ECO:0000259" key="6">
    <source>
        <dbReference type="Pfam" id="PF25994"/>
    </source>
</evidence>
<feature type="domain" description="Soluble ligand binding" evidence="5">
    <location>
        <begin position="120"/>
        <end position="155"/>
    </location>
</feature>
<accession>A0A1H0I5D6</accession>
<keyword evidence="1 3" id="KW-0732">Signal</keyword>
<dbReference type="PROSITE" id="PS51257">
    <property type="entry name" value="PROKAR_LIPOPROTEIN"/>
    <property type="match status" value="1"/>
</dbReference>
<feature type="chain" id="PRO_5011546773" evidence="3">
    <location>
        <begin position="27"/>
        <end position="429"/>
    </location>
</feature>
<dbReference type="InterPro" id="IPR003715">
    <property type="entry name" value="Poly_export_N"/>
</dbReference>
<dbReference type="Pfam" id="PF25994">
    <property type="entry name" value="HH_AprE"/>
    <property type="match status" value="1"/>
</dbReference>
<dbReference type="RefSeq" id="WP_091720775.1">
    <property type="nucleotide sequence ID" value="NZ_FNHS01000018.1"/>
</dbReference>
<dbReference type="EMBL" id="FNHS01000018">
    <property type="protein sequence ID" value="SDO26380.1"/>
    <property type="molecule type" value="Genomic_DNA"/>
</dbReference>
<evidence type="ECO:0000256" key="3">
    <source>
        <dbReference type="SAM" id="SignalP"/>
    </source>
</evidence>
<dbReference type="GO" id="GO:0015159">
    <property type="term" value="F:polysaccharide transmembrane transporter activity"/>
    <property type="evidence" value="ECO:0007669"/>
    <property type="project" value="InterPro"/>
</dbReference>
<evidence type="ECO:0000256" key="2">
    <source>
        <dbReference type="SAM" id="Coils"/>
    </source>
</evidence>
<proteinExistence type="predicted"/>
<dbReference type="Proteomes" id="UP000198704">
    <property type="component" value="Unassembled WGS sequence"/>
</dbReference>
<evidence type="ECO:0000259" key="5">
    <source>
        <dbReference type="Pfam" id="PF10531"/>
    </source>
</evidence>
<sequence>MTSWHRIVKACLFIYLLAIGCSAAQSAEQREYALGPQDKLQIRVFDLKPSTGEAYQWQAYNGEYVVGYDGSLSLPLIGNVKALGRSTTDLERVVSDELKDKVGLAKPPSVNVQIIRYRPVYVTGDVENPGEFDYRPNLTVLQALAIAGGVAKERDEETTSRRATRVTEGELRVLRAQQLGFLIKKARLAAEADGASTFKIPASVAGLSADYDVDKISASEQAVLDNHRSSQAAQVNLLTQARKTAIDEIASLQKKDETLQKQIDLSKRDLNQLGDLLSRGLTSTQRQLQAEQTLTTYESGRLDVLVTKLRTEQDVVRIDREMAELKNKYRSEALAQNLDVDAKLRETNEKIATAGLSISEGRRSRSGIQRNKGNAGLNFSIVRSTNSQATNVDTPETTTLNPGEVLIVERQPATLPPGLGDRTDADAPN</sequence>
<dbReference type="OrthoDB" id="9798876at2"/>
<keyword evidence="2" id="KW-0175">Coiled coil</keyword>
<evidence type="ECO:0000259" key="4">
    <source>
        <dbReference type="Pfam" id="PF02563"/>
    </source>
</evidence>
<name>A0A1H0I5D6_9HYPH</name>
<organism evidence="7 8">
    <name type="scientific">Methylobacterium phyllostachyos</name>
    <dbReference type="NCBI Taxonomy" id="582672"/>
    <lineage>
        <taxon>Bacteria</taxon>
        <taxon>Pseudomonadati</taxon>
        <taxon>Pseudomonadota</taxon>
        <taxon>Alphaproteobacteria</taxon>
        <taxon>Hyphomicrobiales</taxon>
        <taxon>Methylobacteriaceae</taxon>
        <taxon>Methylobacterium</taxon>
    </lineage>
</organism>
<dbReference type="Pfam" id="PF02563">
    <property type="entry name" value="Poly_export"/>
    <property type="match status" value="1"/>
</dbReference>
<dbReference type="Pfam" id="PF10531">
    <property type="entry name" value="SLBB"/>
    <property type="match status" value="1"/>
</dbReference>
<reference evidence="8" key="1">
    <citation type="submission" date="2016-10" db="EMBL/GenBank/DDBJ databases">
        <authorList>
            <person name="Varghese N."/>
            <person name="Submissions S."/>
        </authorList>
    </citation>
    <scope>NUCLEOTIDE SEQUENCE [LARGE SCALE GENOMIC DNA]</scope>
    <source>
        <strain evidence="8">BL47</strain>
    </source>
</reference>
<evidence type="ECO:0000313" key="8">
    <source>
        <dbReference type="Proteomes" id="UP000198704"/>
    </source>
</evidence>
<feature type="coiled-coil region" evidence="2">
    <location>
        <begin position="235"/>
        <end position="269"/>
    </location>
</feature>
<dbReference type="AlphaFoldDB" id="A0A1H0I5D6"/>